<name>A0A0A7REK6_9LACO</name>
<dbReference type="PATRIC" id="fig|89059.3.peg.866"/>
<dbReference type="EMBL" id="KM886858">
    <property type="protein sequence ID" value="AJA33620.1"/>
    <property type="molecule type" value="Genomic_DNA"/>
</dbReference>
<accession>A0A0A7REK6</accession>
<dbReference type="STRING" id="89059.LAC1533_1869"/>
<reference evidence="7 8" key="2">
    <citation type="journal article" date="2015" name="Genome Announc.">
        <title>Expanding the biotechnology potential of lactobacilli through comparative genomics of 213 strains and associated genera.</title>
        <authorList>
            <person name="Sun Z."/>
            <person name="Harris H.M."/>
            <person name="McCann A."/>
            <person name="Guo C."/>
            <person name="Argimon S."/>
            <person name="Zhang W."/>
            <person name="Yang X."/>
            <person name="Jeffery I.B."/>
            <person name="Cooney J.C."/>
            <person name="Kagawa T.F."/>
            <person name="Liu W."/>
            <person name="Song Y."/>
            <person name="Salvetti E."/>
            <person name="Wrobel A."/>
            <person name="Rasinkangas P."/>
            <person name="Parkhill J."/>
            <person name="Rea M.C."/>
            <person name="O'Sullivan O."/>
            <person name="Ritari J."/>
            <person name="Douillard F.P."/>
            <person name="Paul Ross R."/>
            <person name="Yang R."/>
            <person name="Briner A.E."/>
            <person name="Felis G.E."/>
            <person name="de Vos W.M."/>
            <person name="Barrangou R."/>
            <person name="Klaenhammer T.R."/>
            <person name="Caufield P.W."/>
            <person name="Cui Y."/>
            <person name="Zhang H."/>
            <person name="O'Toole P.W."/>
        </authorList>
    </citation>
    <scope>NUCLEOTIDE SEQUENCE [LARGE SCALE GENOMIC DNA]</scope>
    <source>
        <strain evidence="7 8">DSM 15353</strain>
    </source>
</reference>
<dbReference type="InterPro" id="IPR050992">
    <property type="entry name" value="CheZ_family_phosphatases"/>
</dbReference>
<evidence type="ECO:0000256" key="2">
    <source>
        <dbReference type="ARBA" id="ARBA00022801"/>
    </source>
</evidence>
<dbReference type="GO" id="GO:0016787">
    <property type="term" value="F:hydrolase activity"/>
    <property type="evidence" value="ECO:0007669"/>
    <property type="project" value="UniProtKB-KW"/>
</dbReference>
<dbReference type="CDD" id="cd17909">
    <property type="entry name" value="CheC_ClassI"/>
    <property type="match status" value="1"/>
</dbReference>
<reference evidence="6" key="4">
    <citation type="submission" date="2021-09" db="EMBL/GenBank/DDBJ databases">
        <authorList>
            <person name="Gilroy R."/>
        </authorList>
    </citation>
    <scope>NUCLEOTIDE SEQUENCE</scope>
    <source>
        <strain evidence="6">CHK174-6876</strain>
    </source>
</reference>
<dbReference type="EMBL" id="JQBK01000002">
    <property type="protein sequence ID" value="KRN88083.1"/>
    <property type="molecule type" value="Genomic_DNA"/>
</dbReference>
<organism evidence="5">
    <name type="scientific">Ligilactobacillus acidipiscis</name>
    <dbReference type="NCBI Taxonomy" id="89059"/>
    <lineage>
        <taxon>Bacteria</taxon>
        <taxon>Bacillati</taxon>
        <taxon>Bacillota</taxon>
        <taxon>Bacilli</taxon>
        <taxon>Lactobacillales</taxon>
        <taxon>Lactobacillaceae</taxon>
        <taxon>Ligilactobacillus</taxon>
    </lineage>
</organism>
<sequence>MAYSNIQLDALKEVMNIGGGKAATTISQMVGSVIRMRVPEVNILSYDELYQQVMADDQEVYAVLSSIHGDLKGAMLFVITDPAAKEISSLMMGTDQGVTEEIKVSAVSELTNIVSSSFLTSIGGMLEKKLKPEVPVSSFDMFGAVISSAYMEFEQFGDEIMVIRNEFTYDSNYLEASLYFIPELGVIDKMIKSLGV</sequence>
<reference evidence="6" key="3">
    <citation type="journal article" date="2021" name="PeerJ">
        <title>Extensive microbial diversity within the chicken gut microbiome revealed by metagenomics and culture.</title>
        <authorList>
            <person name="Gilroy R."/>
            <person name="Ravi A."/>
            <person name="Getino M."/>
            <person name="Pursley I."/>
            <person name="Horton D.L."/>
            <person name="Alikhan N.F."/>
            <person name="Baker D."/>
            <person name="Gharbi K."/>
            <person name="Hall N."/>
            <person name="Watson M."/>
            <person name="Adriaenssens E.M."/>
            <person name="Foster-Nyarko E."/>
            <person name="Jarju S."/>
            <person name="Secka A."/>
            <person name="Antonio M."/>
            <person name="Oren A."/>
            <person name="Chaudhuri R.R."/>
            <person name="La Ragione R."/>
            <person name="Hildebrand F."/>
            <person name="Pallen M.J."/>
        </authorList>
    </citation>
    <scope>NUCLEOTIDE SEQUENCE</scope>
    <source>
        <strain evidence="6">CHK174-6876</strain>
    </source>
</reference>
<evidence type="ECO:0000259" key="3">
    <source>
        <dbReference type="Pfam" id="PF04509"/>
    </source>
</evidence>
<dbReference type="PANTHER" id="PTHR43693:SF1">
    <property type="entry name" value="PROTEIN PHOSPHATASE CHEZ"/>
    <property type="match status" value="1"/>
</dbReference>
<dbReference type="InterPro" id="IPR028976">
    <property type="entry name" value="CheC-like_sf"/>
</dbReference>
<dbReference type="SUPFAM" id="SSF103039">
    <property type="entry name" value="CheC-like"/>
    <property type="match status" value="1"/>
</dbReference>
<proteinExistence type="predicted"/>
<dbReference type="InterPro" id="IPR007597">
    <property type="entry name" value="CheC"/>
</dbReference>
<protein>
    <submittedName>
        <fullName evidence="5">Chemotaxis protein CheC</fullName>
    </submittedName>
</protein>
<dbReference type="RefSeq" id="WP_010498211.1">
    <property type="nucleotide sequence ID" value="NZ_DAIMTB010000039.1"/>
</dbReference>
<keyword evidence="2" id="KW-0378">Hydrolase</keyword>
<keyword evidence="1" id="KW-0145">Chemotaxis</keyword>
<dbReference type="PANTHER" id="PTHR43693">
    <property type="entry name" value="PROTEIN PHOSPHATASE CHEZ"/>
    <property type="match status" value="1"/>
</dbReference>
<dbReference type="AlphaFoldDB" id="A0A0A7REK6"/>
<dbReference type="Gene3D" id="3.40.1550.10">
    <property type="entry name" value="CheC-like"/>
    <property type="match status" value="1"/>
</dbReference>
<feature type="domain" description="CheC-like protein" evidence="3">
    <location>
        <begin position="6"/>
        <end position="43"/>
    </location>
</feature>
<evidence type="ECO:0000313" key="6">
    <source>
        <dbReference type="EMBL" id="HJE97311.1"/>
    </source>
</evidence>
<dbReference type="OrthoDB" id="9812187at2"/>
<evidence type="ECO:0000259" key="4">
    <source>
        <dbReference type="Pfam" id="PF13690"/>
    </source>
</evidence>
<evidence type="ECO:0000313" key="7">
    <source>
        <dbReference type="EMBL" id="KRN88083.1"/>
    </source>
</evidence>
<dbReference type="Pfam" id="PF04509">
    <property type="entry name" value="CheC"/>
    <property type="match status" value="1"/>
</dbReference>
<dbReference type="Proteomes" id="UP000707535">
    <property type="component" value="Unassembled WGS sequence"/>
</dbReference>
<dbReference type="Proteomes" id="UP000051491">
    <property type="component" value="Unassembled WGS sequence"/>
</dbReference>
<evidence type="ECO:0000256" key="1">
    <source>
        <dbReference type="ARBA" id="ARBA00022500"/>
    </source>
</evidence>
<feature type="domain" description="Chemotaxis phosphatase CheX-like" evidence="4">
    <location>
        <begin position="64"/>
        <end position="135"/>
    </location>
</feature>
<dbReference type="Pfam" id="PF13690">
    <property type="entry name" value="CheX"/>
    <property type="match status" value="1"/>
</dbReference>
<evidence type="ECO:0000313" key="5">
    <source>
        <dbReference type="EMBL" id="AJA33620.1"/>
    </source>
</evidence>
<dbReference type="EMBL" id="DYXG01000065">
    <property type="protein sequence ID" value="HJE97311.1"/>
    <property type="molecule type" value="Genomic_DNA"/>
</dbReference>
<evidence type="ECO:0000313" key="8">
    <source>
        <dbReference type="Proteomes" id="UP000051491"/>
    </source>
</evidence>
<gene>
    <name evidence="5" type="primary">cheC</name>
    <name evidence="7" type="ORF">IV43_GL000830</name>
    <name evidence="6" type="ORF">K8V00_06790</name>
</gene>
<dbReference type="GO" id="GO:0006935">
    <property type="term" value="P:chemotaxis"/>
    <property type="evidence" value="ECO:0007669"/>
    <property type="project" value="UniProtKB-KW"/>
</dbReference>
<reference evidence="5" key="1">
    <citation type="journal article" date="2014" name="Appl. Environ. Microbiol.">
        <title>Detection and genomic characterization of motility in Lactobacillus curvatus: confirmation of motility in a species outside the Lactobacillus salivarius clade.</title>
        <authorList>
            <person name="Cousin F.J."/>
            <person name="Lynch S.M."/>
            <person name="Harris H.M."/>
            <person name="McCann A."/>
            <person name="Lynch D.B."/>
            <person name="Neville B.A."/>
            <person name="Irisawa T."/>
            <person name="Okada S."/>
            <person name="Endo A."/>
            <person name="O'Toole P.W."/>
        </authorList>
    </citation>
    <scope>NUCLEOTIDE SEQUENCE</scope>
    <source>
        <strain evidence="5">KCTC 13900</strain>
    </source>
</reference>
<dbReference type="InterPro" id="IPR028051">
    <property type="entry name" value="CheX-like_dom"/>
</dbReference>